<dbReference type="eggNOG" id="arCOG04106">
    <property type="taxonomic scope" value="Archaea"/>
</dbReference>
<keyword evidence="9 11" id="KW-0594">Phospholipid biosynthesis</keyword>
<dbReference type="HAMAP" id="MF_01117">
    <property type="entry name" value="CDP_archaeol_synth"/>
    <property type="match status" value="1"/>
</dbReference>
<keyword evidence="6 11" id="KW-1133">Transmembrane helix</keyword>
<dbReference type="HOGENOM" id="CLU_105710_0_0_2"/>
<evidence type="ECO:0000256" key="2">
    <source>
        <dbReference type="ARBA" id="ARBA00022516"/>
    </source>
</evidence>
<evidence type="ECO:0000256" key="10">
    <source>
        <dbReference type="ARBA" id="ARBA00023264"/>
    </source>
</evidence>
<keyword evidence="1 11" id="KW-1003">Cell membrane</keyword>
<dbReference type="GO" id="GO:0043338">
    <property type="term" value="F:CDP-2,3-bis-(O-geranylgeranyl)-sn-glycerol synthase activity"/>
    <property type="evidence" value="ECO:0007669"/>
    <property type="project" value="UniProtKB-EC"/>
</dbReference>
<comment type="catalytic activity">
    <reaction evidence="11">
        <text>2,3-bis-O-(geranylgeranyl)-sn-glycerol 1-phosphate + CTP + H(+) = CDP-2,3-bis-O-(geranylgeranyl)-sn-glycerol + diphosphate</text>
        <dbReference type="Rhea" id="RHEA:25690"/>
        <dbReference type="ChEBI" id="CHEBI:15378"/>
        <dbReference type="ChEBI" id="CHEBI:33019"/>
        <dbReference type="ChEBI" id="CHEBI:37563"/>
        <dbReference type="ChEBI" id="CHEBI:58837"/>
        <dbReference type="ChEBI" id="CHEBI:58838"/>
        <dbReference type="EC" id="2.7.7.67"/>
    </reaction>
</comment>
<keyword evidence="10 11" id="KW-1208">Phospholipid metabolism</keyword>
<evidence type="ECO:0000256" key="6">
    <source>
        <dbReference type="ARBA" id="ARBA00022989"/>
    </source>
</evidence>
<comment type="similarity">
    <text evidence="11">Belongs to the CDP-archaeol synthase family.</text>
</comment>
<reference evidence="12" key="1">
    <citation type="submission" date="2010-02" db="EMBL/GenBank/DDBJ databases">
        <title>Complete sequence of Aciduliprofundum boonei T469.</title>
        <authorList>
            <consortium name="US DOE Joint Genome Institute"/>
            <person name="Lucas S."/>
            <person name="Copeland A."/>
            <person name="Lapidus A."/>
            <person name="Cheng J.-F."/>
            <person name="Bruce D."/>
            <person name="Goodwin L."/>
            <person name="Pitluck S."/>
            <person name="Saunders E."/>
            <person name="Detter J.C."/>
            <person name="Han C."/>
            <person name="Tapia R."/>
            <person name="Land M."/>
            <person name="Hauser L."/>
            <person name="Kyrpides N."/>
            <person name="Mikhailova N."/>
            <person name="Flores G."/>
            <person name="Reysenbach A.-L."/>
            <person name="Woyke T."/>
        </authorList>
    </citation>
    <scope>NUCLEOTIDE SEQUENCE</scope>
    <source>
        <strain evidence="12">T469</strain>
    </source>
</reference>
<keyword evidence="5 11" id="KW-0460">Magnesium</keyword>
<dbReference type="PANTHER" id="PTHR39650">
    <property type="entry name" value="CDP-ARCHAEOL SYNTHASE"/>
    <property type="match status" value="1"/>
</dbReference>
<dbReference type="Pfam" id="PF01864">
    <property type="entry name" value="CarS-like"/>
    <property type="match status" value="1"/>
</dbReference>
<name>B5IH43_ACIB4</name>
<comment type="cofactor">
    <cofactor evidence="11">
        <name>Mg(2+)</name>
        <dbReference type="ChEBI" id="CHEBI:18420"/>
    </cofactor>
</comment>
<sequence length="186" mass="20779">MMNALAQVIAALWLMLPAYIPNSAAVIFKGKTPMDFGKNFWDGRRILGKGKTWRGFFGGALTGMAVGTVQNFLSLYLPQNYFPQFSSDMSFIGILACLSFGAMLGDSFGSFIKRRLGIKSGGRAFLLDQLTFVFIAWLFTYIFYPEFFVFAFGNIPAVVTILLLTPLIHRTVNIIAYKMGKKPVPW</sequence>
<dbReference type="Proteomes" id="UP000001400">
    <property type="component" value="Chromosome"/>
</dbReference>
<evidence type="ECO:0000256" key="11">
    <source>
        <dbReference type="HAMAP-Rule" id="MF_01117"/>
    </source>
</evidence>
<dbReference type="EMBL" id="CP001941">
    <property type="protein sequence ID" value="ADD08880.1"/>
    <property type="molecule type" value="Genomic_DNA"/>
</dbReference>
<comment type="pathway">
    <text evidence="11">Membrane lipid metabolism; glycerophospholipid metabolism.</text>
</comment>
<dbReference type="EC" id="2.7.7.67" evidence="11"/>
<evidence type="ECO:0000313" key="13">
    <source>
        <dbReference type="Proteomes" id="UP000001400"/>
    </source>
</evidence>
<dbReference type="InterPro" id="IPR032690">
    <property type="entry name" value="CarS"/>
</dbReference>
<keyword evidence="2 11" id="KW-0444">Lipid biosynthesis</keyword>
<evidence type="ECO:0000256" key="1">
    <source>
        <dbReference type="ARBA" id="ARBA00022475"/>
    </source>
</evidence>
<dbReference type="UniPathway" id="UPA00940"/>
<evidence type="ECO:0000256" key="9">
    <source>
        <dbReference type="ARBA" id="ARBA00023209"/>
    </source>
</evidence>
<evidence type="ECO:0000256" key="8">
    <source>
        <dbReference type="ARBA" id="ARBA00023136"/>
    </source>
</evidence>
<dbReference type="PANTHER" id="PTHR39650:SF1">
    <property type="entry name" value="CDP-ARCHAEOL SYNTHASE"/>
    <property type="match status" value="1"/>
</dbReference>
<keyword evidence="8 11" id="KW-0472">Membrane</keyword>
<evidence type="ECO:0000313" key="12">
    <source>
        <dbReference type="EMBL" id="ADD08880.1"/>
    </source>
</evidence>
<dbReference type="GO" id="GO:0005886">
    <property type="term" value="C:plasma membrane"/>
    <property type="evidence" value="ECO:0007669"/>
    <property type="project" value="UniProtKB-SubCell"/>
</dbReference>
<dbReference type="STRING" id="439481.Aboo_1071"/>
<keyword evidence="7 11" id="KW-0443">Lipid metabolism</keyword>
<dbReference type="KEGG" id="abi:Aboo_1071"/>
<comment type="subcellular location">
    <subcellularLocation>
        <location evidence="11">Cell membrane</location>
        <topology evidence="11">Multi-pass membrane protein</topology>
    </subcellularLocation>
</comment>
<dbReference type="GO" id="GO:0046474">
    <property type="term" value="P:glycerophospholipid biosynthetic process"/>
    <property type="evidence" value="ECO:0007669"/>
    <property type="project" value="UniProtKB-UniRule"/>
</dbReference>
<evidence type="ECO:0000256" key="7">
    <source>
        <dbReference type="ARBA" id="ARBA00023098"/>
    </source>
</evidence>
<keyword evidence="3 11" id="KW-0808">Transferase</keyword>
<dbReference type="OrthoDB" id="45383at2157"/>
<dbReference type="AlphaFoldDB" id="B5IH43"/>
<gene>
    <name evidence="11" type="primary">carS</name>
    <name evidence="12" type="ordered locus">Aboo_1071</name>
</gene>
<comment type="function">
    <text evidence="11">Catalyzes the formation of CDP-2,3-bis-(O-geranylgeranyl)-sn-glycerol (CDP-archaeol) from 2,3-bis-(O-geranylgeranyl)-sn-glycerol 1-phosphate (DGGGP) and CTP. This reaction is the third ether-bond-formation step in the biosynthesis of archaeal membrane lipids.</text>
</comment>
<keyword evidence="4 11" id="KW-0812">Transmembrane</keyword>
<proteinExistence type="inferred from homology"/>
<accession>B5IH43</accession>
<evidence type="ECO:0000256" key="4">
    <source>
        <dbReference type="ARBA" id="ARBA00022692"/>
    </source>
</evidence>
<organism evidence="12 13">
    <name type="scientific">Aciduliprofundum boonei (strain DSM 19572 / T469)</name>
    <dbReference type="NCBI Taxonomy" id="439481"/>
    <lineage>
        <taxon>Archaea</taxon>
        <taxon>Methanobacteriati</taxon>
        <taxon>Thermoplasmatota</taxon>
        <taxon>DHVE2 group</taxon>
        <taxon>Candidatus Aciduliprofundum</taxon>
    </lineage>
</organism>
<keyword evidence="13" id="KW-1185">Reference proteome</keyword>
<protein>
    <recommendedName>
        <fullName evidence="11">CDP-archaeol synthase</fullName>
        <ecNumber evidence="11">2.7.7.67</ecNumber>
    </recommendedName>
    <alternativeName>
        <fullName evidence="11">CDP-2,3-bis-(O-geranylgeranyl)-sn-glycerol synthase</fullName>
    </alternativeName>
</protein>
<evidence type="ECO:0000256" key="3">
    <source>
        <dbReference type="ARBA" id="ARBA00022679"/>
    </source>
</evidence>
<evidence type="ECO:0000256" key="5">
    <source>
        <dbReference type="ARBA" id="ARBA00022842"/>
    </source>
</evidence>
<dbReference type="NCBIfam" id="NF003114">
    <property type="entry name" value="PRK04032.1"/>
    <property type="match status" value="1"/>
</dbReference>
<dbReference type="InterPro" id="IPR002726">
    <property type="entry name" value="CarS_archaea"/>
</dbReference>